<sequence length="211" mass="23782">MDIIYNLGKGGIKDARVFLINSHRTDTFDFEKLQMSFIQTVSDLKRDAMILSLTTHSKEILERKVDVLRKHIPTIAHSAGLAASLSKTESDERPEITLLLNEARLYAIQLGINIESLNTVAKNFRMDVSVIKKAVNMQSPALLSSERSFLQYYKTFDDCYRQSPDKISSGDLGRNVQSQCKTVLKNILDMCISESNKLHLQIADLSELESA</sequence>
<reference evidence="1" key="2">
    <citation type="submission" date="2020-11" db="EMBL/GenBank/DDBJ databases">
        <authorList>
            <person name="McCartney M.A."/>
            <person name="Auch B."/>
            <person name="Kono T."/>
            <person name="Mallez S."/>
            <person name="Becker A."/>
            <person name="Gohl D.M."/>
            <person name="Silverstein K.A.T."/>
            <person name="Koren S."/>
            <person name="Bechman K.B."/>
            <person name="Herman A."/>
            <person name="Abrahante J.E."/>
            <person name="Garbe J."/>
        </authorList>
    </citation>
    <scope>NUCLEOTIDE SEQUENCE</scope>
    <source>
        <strain evidence="1">Duluth1</strain>
        <tissue evidence="1">Whole animal</tissue>
    </source>
</reference>
<dbReference type="InterPro" id="IPR051515">
    <property type="entry name" value="IRG"/>
</dbReference>
<organism evidence="1 2">
    <name type="scientific">Dreissena polymorpha</name>
    <name type="common">Zebra mussel</name>
    <name type="synonym">Mytilus polymorpha</name>
    <dbReference type="NCBI Taxonomy" id="45954"/>
    <lineage>
        <taxon>Eukaryota</taxon>
        <taxon>Metazoa</taxon>
        <taxon>Spiralia</taxon>
        <taxon>Lophotrochozoa</taxon>
        <taxon>Mollusca</taxon>
        <taxon>Bivalvia</taxon>
        <taxon>Autobranchia</taxon>
        <taxon>Heteroconchia</taxon>
        <taxon>Euheterodonta</taxon>
        <taxon>Imparidentia</taxon>
        <taxon>Neoheterodontei</taxon>
        <taxon>Myida</taxon>
        <taxon>Dreissenoidea</taxon>
        <taxon>Dreissenidae</taxon>
        <taxon>Dreissena</taxon>
    </lineage>
</organism>
<reference evidence="1" key="1">
    <citation type="journal article" date="2019" name="bioRxiv">
        <title>The Genome of the Zebra Mussel, Dreissena polymorpha: A Resource for Invasive Species Research.</title>
        <authorList>
            <person name="McCartney M.A."/>
            <person name="Auch B."/>
            <person name="Kono T."/>
            <person name="Mallez S."/>
            <person name="Zhang Y."/>
            <person name="Obille A."/>
            <person name="Becker A."/>
            <person name="Abrahante J.E."/>
            <person name="Garbe J."/>
            <person name="Badalamenti J.P."/>
            <person name="Herman A."/>
            <person name="Mangelson H."/>
            <person name="Liachko I."/>
            <person name="Sullivan S."/>
            <person name="Sone E.D."/>
            <person name="Koren S."/>
            <person name="Silverstein K.A.T."/>
            <person name="Beckman K.B."/>
            <person name="Gohl D.M."/>
        </authorList>
    </citation>
    <scope>NUCLEOTIDE SEQUENCE</scope>
    <source>
        <strain evidence="1">Duluth1</strain>
        <tissue evidence="1">Whole animal</tissue>
    </source>
</reference>
<evidence type="ECO:0000313" key="1">
    <source>
        <dbReference type="EMBL" id="KAH3699840.1"/>
    </source>
</evidence>
<dbReference type="Pfam" id="PF05049">
    <property type="entry name" value="IIGP"/>
    <property type="match status" value="1"/>
</dbReference>
<proteinExistence type="predicted"/>
<dbReference type="PANTHER" id="PTHR32341">
    <property type="entry name" value="INTERFERON-INDUCIBLE GTPASE"/>
    <property type="match status" value="1"/>
</dbReference>
<dbReference type="AlphaFoldDB" id="A0A9D4BEC8"/>
<evidence type="ECO:0000313" key="2">
    <source>
        <dbReference type="Proteomes" id="UP000828390"/>
    </source>
</evidence>
<dbReference type="PANTHER" id="PTHR32341:SF10">
    <property type="entry name" value="INTERFERON-INDUCIBLE GTPASE 5"/>
    <property type="match status" value="1"/>
</dbReference>
<dbReference type="EMBL" id="JAIWYP010000015">
    <property type="protein sequence ID" value="KAH3699840.1"/>
    <property type="molecule type" value="Genomic_DNA"/>
</dbReference>
<protein>
    <submittedName>
        <fullName evidence="1">Uncharacterized protein</fullName>
    </submittedName>
</protein>
<name>A0A9D4BEC8_DREPO</name>
<dbReference type="GO" id="GO:0005525">
    <property type="term" value="F:GTP binding"/>
    <property type="evidence" value="ECO:0007669"/>
    <property type="project" value="InterPro"/>
</dbReference>
<accession>A0A9D4BEC8</accession>
<keyword evidence="2" id="KW-1185">Reference proteome</keyword>
<dbReference type="Proteomes" id="UP000828390">
    <property type="component" value="Unassembled WGS sequence"/>
</dbReference>
<gene>
    <name evidence="1" type="ORF">DPMN_074802</name>
</gene>
<dbReference type="GO" id="GO:0016020">
    <property type="term" value="C:membrane"/>
    <property type="evidence" value="ECO:0007669"/>
    <property type="project" value="InterPro"/>
</dbReference>
<dbReference type="InterPro" id="IPR007743">
    <property type="entry name" value="Immunity-related_GTPase-like"/>
</dbReference>
<comment type="caution">
    <text evidence="1">The sequence shown here is derived from an EMBL/GenBank/DDBJ whole genome shotgun (WGS) entry which is preliminary data.</text>
</comment>